<reference evidence="2 3" key="1">
    <citation type="submission" date="2023-08" db="EMBL/GenBank/DDBJ databases">
        <title>Black Yeasts Isolated from many extreme environments.</title>
        <authorList>
            <person name="Coleine C."/>
            <person name="Stajich J.E."/>
            <person name="Selbmann L."/>
        </authorList>
    </citation>
    <scope>NUCLEOTIDE SEQUENCE [LARGE SCALE GENOMIC DNA]</scope>
    <source>
        <strain evidence="2 3">CCFEE 5792</strain>
    </source>
</reference>
<feature type="compositionally biased region" description="Polar residues" evidence="1">
    <location>
        <begin position="162"/>
        <end position="189"/>
    </location>
</feature>
<dbReference type="EMBL" id="JAVRRD010000026">
    <property type="protein sequence ID" value="KAK5047333.1"/>
    <property type="molecule type" value="Genomic_DNA"/>
</dbReference>
<feature type="region of interest" description="Disordered" evidence="1">
    <location>
        <begin position="162"/>
        <end position="228"/>
    </location>
</feature>
<organism evidence="2 3">
    <name type="scientific">Exophiala bonariae</name>
    <dbReference type="NCBI Taxonomy" id="1690606"/>
    <lineage>
        <taxon>Eukaryota</taxon>
        <taxon>Fungi</taxon>
        <taxon>Dikarya</taxon>
        <taxon>Ascomycota</taxon>
        <taxon>Pezizomycotina</taxon>
        <taxon>Eurotiomycetes</taxon>
        <taxon>Chaetothyriomycetidae</taxon>
        <taxon>Chaetothyriales</taxon>
        <taxon>Herpotrichiellaceae</taxon>
        <taxon>Exophiala</taxon>
    </lineage>
</organism>
<evidence type="ECO:0000256" key="1">
    <source>
        <dbReference type="SAM" id="MobiDB-lite"/>
    </source>
</evidence>
<dbReference type="AlphaFoldDB" id="A0AAV9N033"/>
<name>A0AAV9N033_9EURO</name>
<protein>
    <submittedName>
        <fullName evidence="2">Uncharacterized protein</fullName>
    </submittedName>
</protein>
<accession>A0AAV9N033</accession>
<sequence>MHPTSPTSPSFPPPSPLTPHSPYMSQSPLMAPLAQNTKAFFPAEGSPRQVSSPSLFISTSLARRSSNSMSICSPRLPSSLNSPVIPALYNMRTPDRACFQGPSSALKEDGRKSRMAMRSPPFDRVMTLPLRVNTSMFPQFTPEPMASINEHRDTQIDSSMSNTTTLVDWPSTQSPTSPTLIRPSRQSSPALHRSPIRRHFRGKHLTRRLPPPPQYHVTVTRKPSSPTTLQRTQQYLYSIEHLRAPLVPLISVSNGLPHPSFPTSLLQYHLLTHKQLDSLAKWYHQVTPPVEETFMYPAWVPAWTSAMPGSDPDADGANVDLEVKRRRWGRFIGLRGCESPTATGPDGEAPDELVQRMEREWRRAIERAEEEDRAWEKSWRGRW</sequence>
<dbReference type="RefSeq" id="XP_064702895.1">
    <property type="nucleotide sequence ID" value="XM_064850413.1"/>
</dbReference>
<proteinExistence type="predicted"/>
<feature type="region of interest" description="Disordered" evidence="1">
    <location>
        <begin position="1"/>
        <end position="28"/>
    </location>
</feature>
<keyword evidence="3" id="KW-1185">Reference proteome</keyword>
<feature type="compositionally biased region" description="Basic residues" evidence="1">
    <location>
        <begin position="194"/>
        <end position="207"/>
    </location>
</feature>
<evidence type="ECO:0000313" key="3">
    <source>
        <dbReference type="Proteomes" id="UP001358417"/>
    </source>
</evidence>
<dbReference type="Proteomes" id="UP001358417">
    <property type="component" value="Unassembled WGS sequence"/>
</dbReference>
<evidence type="ECO:0000313" key="2">
    <source>
        <dbReference type="EMBL" id="KAK5047333.1"/>
    </source>
</evidence>
<gene>
    <name evidence="2" type="ORF">LTR84_006855</name>
</gene>
<comment type="caution">
    <text evidence="2">The sequence shown here is derived from an EMBL/GenBank/DDBJ whole genome shotgun (WGS) entry which is preliminary data.</text>
</comment>
<dbReference type="GeneID" id="89975024"/>
<feature type="compositionally biased region" description="Pro residues" evidence="1">
    <location>
        <begin position="9"/>
        <end position="19"/>
    </location>
</feature>